<evidence type="ECO:0000313" key="3">
    <source>
        <dbReference type="Proteomes" id="UP001176941"/>
    </source>
</evidence>
<reference evidence="2" key="1">
    <citation type="submission" date="2023-04" db="EMBL/GenBank/DDBJ databases">
        <authorList>
            <consortium name="ELIXIR-Norway"/>
        </authorList>
    </citation>
    <scope>NUCLEOTIDE SEQUENCE [LARGE SCALE GENOMIC DNA]</scope>
</reference>
<dbReference type="Proteomes" id="UP001176941">
    <property type="component" value="Chromosome 1"/>
</dbReference>
<feature type="region of interest" description="Disordered" evidence="1">
    <location>
        <begin position="163"/>
        <end position="217"/>
    </location>
</feature>
<feature type="compositionally biased region" description="Pro residues" evidence="1">
    <location>
        <begin position="186"/>
        <end position="195"/>
    </location>
</feature>
<organism evidence="2 3">
    <name type="scientific">Rangifer tarandus platyrhynchus</name>
    <name type="common">Svalbard reindeer</name>
    <dbReference type="NCBI Taxonomy" id="3082113"/>
    <lineage>
        <taxon>Eukaryota</taxon>
        <taxon>Metazoa</taxon>
        <taxon>Chordata</taxon>
        <taxon>Craniata</taxon>
        <taxon>Vertebrata</taxon>
        <taxon>Euteleostomi</taxon>
        <taxon>Mammalia</taxon>
        <taxon>Eutheria</taxon>
        <taxon>Laurasiatheria</taxon>
        <taxon>Artiodactyla</taxon>
        <taxon>Ruminantia</taxon>
        <taxon>Pecora</taxon>
        <taxon>Cervidae</taxon>
        <taxon>Odocoileinae</taxon>
        <taxon>Rangifer</taxon>
    </lineage>
</organism>
<keyword evidence="3" id="KW-1185">Reference proteome</keyword>
<feature type="region of interest" description="Disordered" evidence="1">
    <location>
        <begin position="91"/>
        <end position="116"/>
    </location>
</feature>
<feature type="region of interest" description="Disordered" evidence="1">
    <location>
        <begin position="231"/>
        <end position="307"/>
    </location>
</feature>
<feature type="region of interest" description="Disordered" evidence="1">
    <location>
        <begin position="23"/>
        <end position="56"/>
    </location>
</feature>
<feature type="compositionally biased region" description="Low complexity" evidence="1">
    <location>
        <begin position="259"/>
        <end position="271"/>
    </location>
</feature>
<feature type="compositionally biased region" description="Polar residues" evidence="1">
    <location>
        <begin position="46"/>
        <end position="56"/>
    </location>
</feature>
<sequence length="307" mass="32396">MYFRSQKGLTGLSDVYITASPRSAPTGQFLPISEEEGKAGGGIHSRGTSGKQGLTMPSEQYVQNGFCEHYSNSQTPERGAPGALLRAREPRRSLPGIQAPRPRLTPLGAELRGGREPPAVPHLCSPKASFSAAAAAQEAAPHARRAAALRRALQPGKARAIAELGPSSLGATGPASEQGEETAPRADPPPPAPPPRRPRARQAPLTCPLPGRRRRRRLLAARRAPWLHAPSRMFCAPPERAPKASRSRGGDEEEEERASGGAAVRSRASGGLALTPHPGVEGGELSPERWVPAPATWAERGRGGEMG</sequence>
<accession>A0ABN8XVG6</accession>
<feature type="compositionally biased region" description="Low complexity" evidence="1">
    <location>
        <begin position="201"/>
        <end position="210"/>
    </location>
</feature>
<evidence type="ECO:0000256" key="1">
    <source>
        <dbReference type="SAM" id="MobiDB-lite"/>
    </source>
</evidence>
<gene>
    <name evidence="2" type="ORF">MRATA1EN1_LOCUS1083</name>
</gene>
<proteinExistence type="predicted"/>
<protein>
    <submittedName>
        <fullName evidence="2">Uncharacterized protein</fullName>
    </submittedName>
</protein>
<name>A0ABN8XVG6_RANTA</name>
<evidence type="ECO:0000313" key="2">
    <source>
        <dbReference type="EMBL" id="CAI9152121.1"/>
    </source>
</evidence>
<dbReference type="EMBL" id="OX459937">
    <property type="protein sequence ID" value="CAI9152121.1"/>
    <property type="molecule type" value="Genomic_DNA"/>
</dbReference>